<evidence type="ECO:0000256" key="5">
    <source>
        <dbReference type="ARBA" id="ARBA00023136"/>
    </source>
</evidence>
<feature type="transmembrane region" description="Helical" evidence="6">
    <location>
        <begin position="154"/>
        <end position="180"/>
    </location>
</feature>
<dbReference type="AlphaFoldDB" id="A0A090ZIR7"/>
<dbReference type="GO" id="GO:0005886">
    <property type="term" value="C:plasma membrane"/>
    <property type="evidence" value="ECO:0007669"/>
    <property type="project" value="UniProtKB-SubCell"/>
</dbReference>
<dbReference type="PATRIC" id="fig|44252.3.peg.830"/>
<reference evidence="8 9" key="1">
    <citation type="submission" date="2014-04" db="EMBL/GenBank/DDBJ databases">
        <authorList>
            <person name="Bishop-Lilly K.A."/>
            <person name="Broomall S.M."/>
            <person name="Chain P.S."/>
            <person name="Chertkov O."/>
            <person name="Coyne S.R."/>
            <person name="Daligault H.E."/>
            <person name="Davenport K.W."/>
            <person name="Erkkila T."/>
            <person name="Frey K.G."/>
            <person name="Gibbons H.S."/>
            <person name="Gu W."/>
            <person name="Jaissle J."/>
            <person name="Johnson S.L."/>
            <person name="Koroleva G.I."/>
            <person name="Ladner J.T."/>
            <person name="Lo C.-C."/>
            <person name="Minogue T.D."/>
            <person name="Munk C."/>
            <person name="Palacios G.F."/>
            <person name="Redden C.L."/>
            <person name="Rosenzweig C.N."/>
            <person name="Scholz M.B."/>
            <person name="Teshima H."/>
            <person name="Xu Y."/>
        </authorList>
    </citation>
    <scope>NUCLEOTIDE SEQUENCE [LARGE SCALE GENOMIC DNA]</scope>
    <source>
        <strain evidence="8 9">8244</strain>
    </source>
</reference>
<proteinExistence type="predicted"/>
<dbReference type="InterPro" id="IPR011701">
    <property type="entry name" value="MFS"/>
</dbReference>
<feature type="transmembrane region" description="Helical" evidence="6">
    <location>
        <begin position="337"/>
        <end position="360"/>
    </location>
</feature>
<keyword evidence="2" id="KW-0813">Transport</keyword>
<dbReference type="Gene3D" id="1.20.1720.10">
    <property type="entry name" value="Multidrug resistance protein D"/>
    <property type="match status" value="1"/>
</dbReference>
<dbReference type="RefSeq" id="WP_240534107.1">
    <property type="nucleotide sequence ID" value="NZ_JAKOBR010000080.1"/>
</dbReference>
<dbReference type="Gene3D" id="1.20.1250.20">
    <property type="entry name" value="MFS general substrate transporter like domains"/>
    <property type="match status" value="1"/>
</dbReference>
<dbReference type="CDD" id="cd17321">
    <property type="entry name" value="MFS_MMR_MDR_like"/>
    <property type="match status" value="1"/>
</dbReference>
<dbReference type="HOGENOM" id="CLU_000960_28_3_9"/>
<comment type="caution">
    <text evidence="8">The sequence shown here is derived from an EMBL/GenBank/DDBJ whole genome shotgun (WGS) entry which is preliminary data.</text>
</comment>
<dbReference type="InterPro" id="IPR020846">
    <property type="entry name" value="MFS_dom"/>
</dbReference>
<comment type="subcellular location">
    <subcellularLocation>
        <location evidence="1">Cell membrane</location>
        <topology evidence="1">Multi-pass membrane protein</topology>
    </subcellularLocation>
</comment>
<dbReference type="PROSITE" id="PS50850">
    <property type="entry name" value="MFS"/>
    <property type="match status" value="1"/>
</dbReference>
<gene>
    <name evidence="8" type="ORF">DJ90_2474</name>
</gene>
<organism evidence="8 9">
    <name type="scientific">Paenibacillus macerans</name>
    <name type="common">Bacillus macerans</name>
    <dbReference type="NCBI Taxonomy" id="44252"/>
    <lineage>
        <taxon>Bacteria</taxon>
        <taxon>Bacillati</taxon>
        <taxon>Bacillota</taxon>
        <taxon>Bacilli</taxon>
        <taxon>Bacillales</taxon>
        <taxon>Paenibacillaceae</taxon>
        <taxon>Paenibacillus</taxon>
    </lineage>
</organism>
<dbReference type="EMBL" id="JMQA01000012">
    <property type="protein sequence ID" value="KFN11234.1"/>
    <property type="molecule type" value="Genomic_DNA"/>
</dbReference>
<accession>A0A090ZIR7</accession>
<dbReference type="Proteomes" id="UP000029278">
    <property type="component" value="Unassembled WGS sequence"/>
</dbReference>
<feature type="transmembrane region" description="Helical" evidence="6">
    <location>
        <begin position="372"/>
        <end position="390"/>
    </location>
</feature>
<feature type="transmembrane region" description="Helical" evidence="6">
    <location>
        <begin position="186"/>
        <end position="205"/>
    </location>
</feature>
<feature type="transmembrane region" description="Helical" evidence="6">
    <location>
        <begin position="29"/>
        <end position="53"/>
    </location>
</feature>
<dbReference type="STRING" id="44252.DJ90_2474"/>
<dbReference type="SUPFAM" id="SSF103473">
    <property type="entry name" value="MFS general substrate transporter"/>
    <property type="match status" value="2"/>
</dbReference>
<feature type="transmembrane region" description="Helical" evidence="6">
    <location>
        <begin position="309"/>
        <end position="331"/>
    </location>
</feature>
<feature type="transmembrane region" description="Helical" evidence="6">
    <location>
        <begin position="65"/>
        <end position="87"/>
    </location>
</feature>
<feature type="domain" description="Major facilitator superfamily (MFS) profile" evidence="7">
    <location>
        <begin position="30"/>
        <end position="523"/>
    </location>
</feature>
<protein>
    <submittedName>
        <fullName evidence="8">Sugar (And other) transporter family protein</fullName>
    </submittedName>
</protein>
<evidence type="ECO:0000313" key="9">
    <source>
        <dbReference type="Proteomes" id="UP000029278"/>
    </source>
</evidence>
<dbReference type="Pfam" id="PF07690">
    <property type="entry name" value="MFS_1"/>
    <property type="match status" value="2"/>
</dbReference>
<keyword evidence="3 6" id="KW-0812">Transmembrane</keyword>
<sequence length="534" mass="55318">MTEAALQKSKAAAGRPLGNPPLNSRRRLLVQYIICTGAFLSNLSAGLFNIALVDIAHDFGVNMAVAQWIVTAYLLVISVLLPIMGRLGDTFGRRTVHNLGYFCFALGALCCALAPSLGWLLAFRAVQGVGASMYQATNMALIVSVFPPEKRGKALGLISTFVAAGSMIGPSLGGVLIQWFSWETSFWLLAGAALLAWGLAQRFIPKDPPVHEGRIDATGAFLFAAALAGLVTAINLGSAWGWFSPAVLALLLLFAAGAAGFAAWCLSSRWEARRVNGSGGAAGGRIFRGRASSPFIDLRLLADGAMNTGIWITIVTYMAAFSAQLVLPVFLRSELGIPPALAGLIMMGYPLALIVASPVFGSWSDKLGPLPLLAAGLLTMGGVLAVLGFLTAAHPLLLLIALIVLLGISMGMVTSPNNSLVMGRAGGGQLGLISSLLALSRNLGMMFGTAAGGALLTGGAGNAGDWGKAGTNAAGGAGTPGMAQTAGAAQMLELAGFHTVFAICLVLVLFSLLLLLFTVRQGRHRRKETVSSKI</sequence>
<dbReference type="GeneID" id="77012113"/>
<keyword evidence="5 6" id="KW-0472">Membrane</keyword>
<dbReference type="PRINTS" id="PR01036">
    <property type="entry name" value="TCRTETB"/>
</dbReference>
<evidence type="ECO:0000256" key="6">
    <source>
        <dbReference type="SAM" id="Phobius"/>
    </source>
</evidence>
<dbReference type="PANTHER" id="PTHR42718">
    <property type="entry name" value="MAJOR FACILITATOR SUPERFAMILY MULTIDRUG TRANSPORTER MFSC"/>
    <property type="match status" value="1"/>
</dbReference>
<evidence type="ECO:0000256" key="2">
    <source>
        <dbReference type="ARBA" id="ARBA00022448"/>
    </source>
</evidence>
<dbReference type="InterPro" id="IPR036259">
    <property type="entry name" value="MFS_trans_sf"/>
</dbReference>
<name>A0A090ZIR7_PAEMA</name>
<keyword evidence="4 6" id="KW-1133">Transmembrane helix</keyword>
<feature type="transmembrane region" description="Helical" evidence="6">
    <location>
        <begin position="396"/>
        <end position="414"/>
    </location>
</feature>
<feature type="transmembrane region" description="Helical" evidence="6">
    <location>
        <begin position="495"/>
        <end position="517"/>
    </location>
</feature>
<keyword evidence="9" id="KW-1185">Reference proteome</keyword>
<evidence type="ECO:0000256" key="3">
    <source>
        <dbReference type="ARBA" id="ARBA00022692"/>
    </source>
</evidence>
<feature type="transmembrane region" description="Helical" evidence="6">
    <location>
        <begin position="128"/>
        <end position="147"/>
    </location>
</feature>
<evidence type="ECO:0000259" key="7">
    <source>
        <dbReference type="PROSITE" id="PS50850"/>
    </source>
</evidence>
<feature type="transmembrane region" description="Helical" evidence="6">
    <location>
        <begin position="99"/>
        <end position="122"/>
    </location>
</feature>
<evidence type="ECO:0000256" key="1">
    <source>
        <dbReference type="ARBA" id="ARBA00004651"/>
    </source>
</evidence>
<dbReference type="GO" id="GO:0022857">
    <property type="term" value="F:transmembrane transporter activity"/>
    <property type="evidence" value="ECO:0007669"/>
    <property type="project" value="InterPro"/>
</dbReference>
<feature type="transmembrane region" description="Helical" evidence="6">
    <location>
        <begin position="242"/>
        <end position="266"/>
    </location>
</feature>
<feature type="transmembrane region" description="Helical" evidence="6">
    <location>
        <begin position="217"/>
        <end position="236"/>
    </location>
</feature>
<evidence type="ECO:0000313" key="8">
    <source>
        <dbReference type="EMBL" id="KFN11234.1"/>
    </source>
</evidence>
<dbReference type="PANTHER" id="PTHR42718:SF9">
    <property type="entry name" value="MAJOR FACILITATOR SUPERFAMILY MULTIDRUG TRANSPORTER MFSC"/>
    <property type="match status" value="1"/>
</dbReference>
<evidence type="ECO:0000256" key="4">
    <source>
        <dbReference type="ARBA" id="ARBA00022989"/>
    </source>
</evidence>